<dbReference type="AlphaFoldDB" id="A0A4Y4DQ99"/>
<evidence type="ECO:0000256" key="1">
    <source>
        <dbReference type="SAM" id="Phobius"/>
    </source>
</evidence>
<gene>
    <name evidence="2" type="ORF">AUR04nite_23250</name>
</gene>
<dbReference type="EMBL" id="BJNY01000012">
    <property type="protein sequence ID" value="GED06793.1"/>
    <property type="molecule type" value="Genomic_DNA"/>
</dbReference>
<dbReference type="OrthoDB" id="4793644at2"/>
<keyword evidence="1" id="KW-1133">Transmembrane helix</keyword>
<proteinExistence type="predicted"/>
<dbReference type="InterPro" id="IPR025443">
    <property type="entry name" value="DUF4307"/>
</dbReference>
<evidence type="ECO:0000313" key="3">
    <source>
        <dbReference type="Proteomes" id="UP000316612"/>
    </source>
</evidence>
<protein>
    <recommendedName>
        <fullName evidence="4">DUF4307 domain-containing protein</fullName>
    </recommendedName>
</protein>
<dbReference type="RefSeq" id="WP_141365189.1">
    <property type="nucleotide sequence ID" value="NZ_BAAAJL010000006.1"/>
</dbReference>
<name>A0A4Y4DQ99_GLUUR</name>
<feature type="transmembrane region" description="Helical" evidence="1">
    <location>
        <begin position="24"/>
        <end position="43"/>
    </location>
</feature>
<organism evidence="2 3">
    <name type="scientific">Glutamicibacter uratoxydans</name>
    <name type="common">Arthrobacter uratoxydans</name>
    <dbReference type="NCBI Taxonomy" id="43667"/>
    <lineage>
        <taxon>Bacteria</taxon>
        <taxon>Bacillati</taxon>
        <taxon>Actinomycetota</taxon>
        <taxon>Actinomycetes</taxon>
        <taxon>Micrococcales</taxon>
        <taxon>Micrococcaceae</taxon>
        <taxon>Glutamicibacter</taxon>
    </lineage>
</organism>
<comment type="caution">
    <text evidence="2">The sequence shown here is derived from an EMBL/GenBank/DDBJ whole genome shotgun (WGS) entry which is preliminary data.</text>
</comment>
<sequence length="139" mass="14930">MSDPSLTARYNNPKKRNLSRKNRNILIGAALVVGVGGAAYMGFSNYEALSFQDVGFAIDSPTQAQATISVEYNAKDRVQCDVRALNESKAVVGFKTLLMDPGERTGVIKETVTVDLHTDNKAVTAGVEACYVVPQNFAG</sequence>
<reference evidence="2 3" key="1">
    <citation type="submission" date="2019-06" db="EMBL/GenBank/DDBJ databases">
        <title>Whole genome shotgun sequence of Glutamicibacter uratoxydans NBRC 15515.</title>
        <authorList>
            <person name="Hosoyama A."/>
            <person name="Uohara A."/>
            <person name="Ohji S."/>
            <person name="Ichikawa N."/>
        </authorList>
    </citation>
    <scope>NUCLEOTIDE SEQUENCE [LARGE SCALE GENOMIC DNA]</scope>
    <source>
        <strain evidence="2 3">NBRC 15515</strain>
    </source>
</reference>
<dbReference type="Pfam" id="PF14155">
    <property type="entry name" value="DUF4307"/>
    <property type="match status" value="1"/>
</dbReference>
<keyword evidence="3" id="KW-1185">Reference proteome</keyword>
<evidence type="ECO:0000313" key="2">
    <source>
        <dbReference type="EMBL" id="GED06793.1"/>
    </source>
</evidence>
<keyword evidence="1" id="KW-0812">Transmembrane</keyword>
<dbReference type="Proteomes" id="UP000316612">
    <property type="component" value="Unassembled WGS sequence"/>
</dbReference>
<keyword evidence="1" id="KW-0472">Membrane</keyword>
<evidence type="ECO:0008006" key="4">
    <source>
        <dbReference type="Google" id="ProtNLM"/>
    </source>
</evidence>
<accession>A0A4Y4DQ99</accession>